<dbReference type="EMBL" id="SNYI01000002">
    <property type="protein sequence ID" value="TDQ30613.1"/>
    <property type="molecule type" value="Genomic_DNA"/>
</dbReference>
<dbReference type="RefSeq" id="WP_133643506.1">
    <property type="nucleotide sequence ID" value="NZ_JBFIMA010000299.1"/>
</dbReference>
<evidence type="ECO:0000313" key="3">
    <source>
        <dbReference type="EMBL" id="TDQ30613.1"/>
    </source>
</evidence>
<feature type="transmembrane region" description="Helical" evidence="1">
    <location>
        <begin position="32"/>
        <end position="49"/>
    </location>
</feature>
<dbReference type="Proteomes" id="UP000295468">
    <property type="component" value="Unassembled WGS sequence"/>
</dbReference>
<dbReference type="InterPro" id="IPR025698">
    <property type="entry name" value="2TM_dom"/>
</dbReference>
<organism evidence="3 4">
    <name type="scientific">Zeaxanthinibacter enoshimensis</name>
    <dbReference type="NCBI Taxonomy" id="392009"/>
    <lineage>
        <taxon>Bacteria</taxon>
        <taxon>Pseudomonadati</taxon>
        <taxon>Bacteroidota</taxon>
        <taxon>Flavobacteriia</taxon>
        <taxon>Flavobacteriales</taxon>
        <taxon>Flavobacteriaceae</taxon>
        <taxon>Zeaxanthinibacter</taxon>
    </lineage>
</organism>
<evidence type="ECO:0000259" key="2">
    <source>
        <dbReference type="Pfam" id="PF13239"/>
    </source>
</evidence>
<keyword evidence="1" id="KW-0472">Membrane</keyword>
<comment type="caution">
    <text evidence="3">The sequence shown here is derived from an EMBL/GenBank/DDBJ whole genome shotgun (WGS) entry which is preliminary data.</text>
</comment>
<dbReference type="Pfam" id="PF13239">
    <property type="entry name" value="2TM"/>
    <property type="match status" value="1"/>
</dbReference>
<evidence type="ECO:0000256" key="1">
    <source>
        <dbReference type="SAM" id="Phobius"/>
    </source>
</evidence>
<dbReference type="AlphaFoldDB" id="A0A4V3D3N1"/>
<proteinExistence type="predicted"/>
<reference evidence="3 4" key="1">
    <citation type="submission" date="2019-03" db="EMBL/GenBank/DDBJ databases">
        <title>Genomic Encyclopedia of Archaeal and Bacterial Type Strains, Phase II (KMG-II): from individual species to whole genera.</title>
        <authorList>
            <person name="Goeker M."/>
        </authorList>
    </citation>
    <scope>NUCLEOTIDE SEQUENCE [LARGE SCALE GENOMIC DNA]</scope>
    <source>
        <strain evidence="3 4">DSM 18435</strain>
    </source>
</reference>
<protein>
    <submittedName>
        <fullName evidence="3">2TM domain-containing protein</fullName>
    </submittedName>
</protein>
<dbReference type="OrthoDB" id="1443721at2"/>
<gene>
    <name evidence="3" type="ORF">CLV82_1300</name>
</gene>
<accession>A0A4V3D3N1</accession>
<feature type="transmembrane region" description="Helical" evidence="1">
    <location>
        <begin position="61"/>
        <end position="82"/>
    </location>
</feature>
<feature type="domain" description="2TM" evidence="2">
    <location>
        <begin position="21"/>
        <end position="99"/>
    </location>
</feature>
<keyword evidence="1" id="KW-1133">Transmembrane helix</keyword>
<keyword evidence="4" id="KW-1185">Reference proteome</keyword>
<sequence>MFNKNKKETEIAHEQHEQLEYAHHRIRQKKRLYRHFVLFLIGSVFLVLINKILKYGEEYDWFIWAITFWAFLFIVHLINVFVTDKFMGRDWERKQREILVRKQREKLARMQKEIETDFPESQINKRTE</sequence>
<name>A0A4V3D3N1_9FLAO</name>
<keyword evidence="1" id="KW-0812">Transmembrane</keyword>
<evidence type="ECO:0000313" key="4">
    <source>
        <dbReference type="Proteomes" id="UP000295468"/>
    </source>
</evidence>